<evidence type="ECO:0000313" key="9">
    <source>
        <dbReference type="EMBL" id="EJP72596.1"/>
    </source>
</evidence>
<keyword evidence="3 6" id="KW-0808">Transferase</keyword>
<dbReference type="Pfam" id="PF00698">
    <property type="entry name" value="Acyl_transf_1"/>
    <property type="match status" value="1"/>
</dbReference>
<reference evidence="9 10" key="1">
    <citation type="journal article" date="2012" name="ISME J.">
        <title>Genomic insights to SAR86, an abundant and uncultivated marine bacterial lineage.</title>
        <authorList>
            <person name="Dupont C.L."/>
            <person name="Rusch D.B."/>
            <person name="Yooseph S."/>
            <person name="Lombardo M.J."/>
            <person name="Richter R.A."/>
            <person name="Valas R."/>
            <person name="Novotny M."/>
            <person name="Yee-Greenbaum J."/>
            <person name="Selengut J.D."/>
            <person name="Haft D.H."/>
            <person name="Halpern A.L."/>
            <person name="Lasken R.S."/>
            <person name="Nealson K."/>
            <person name="Friedman R."/>
            <person name="Venter J.C."/>
        </authorList>
    </citation>
    <scope>NUCLEOTIDE SEQUENCE [LARGE SCALE GENOMIC DNA]</scope>
</reference>
<dbReference type="EMBL" id="JH611190">
    <property type="protein sequence ID" value="EJP72596.1"/>
    <property type="molecule type" value="Genomic_DNA"/>
</dbReference>
<dbReference type="Gene3D" id="3.40.366.10">
    <property type="entry name" value="Malonyl-Coenzyme A Acyl Carrier Protein, domain 2"/>
    <property type="match status" value="1"/>
</dbReference>
<dbReference type="PANTHER" id="PTHR42681:SF1">
    <property type="entry name" value="MALONYL-COA-ACYL CARRIER PROTEIN TRANSACYLASE, MITOCHONDRIAL"/>
    <property type="match status" value="1"/>
</dbReference>
<evidence type="ECO:0000259" key="8">
    <source>
        <dbReference type="SMART" id="SM00827"/>
    </source>
</evidence>
<comment type="catalytic activity">
    <reaction evidence="5 6">
        <text>holo-[ACP] + malonyl-CoA = malonyl-[ACP] + CoA</text>
        <dbReference type="Rhea" id="RHEA:41792"/>
        <dbReference type="Rhea" id="RHEA-COMP:9623"/>
        <dbReference type="Rhea" id="RHEA-COMP:9685"/>
        <dbReference type="ChEBI" id="CHEBI:57287"/>
        <dbReference type="ChEBI" id="CHEBI:57384"/>
        <dbReference type="ChEBI" id="CHEBI:64479"/>
        <dbReference type="ChEBI" id="CHEBI:78449"/>
        <dbReference type="EC" id="2.3.1.39"/>
    </reaction>
</comment>
<keyword evidence="4 6" id="KW-0012">Acyltransferase</keyword>
<dbReference type="NCBIfam" id="TIGR00128">
    <property type="entry name" value="fabD"/>
    <property type="match status" value="1"/>
</dbReference>
<sequence length="306" mass="33899">MNHHITIVCPGQGSQSVGMLSSFDDDFVNSEYEKIKDLFDFDLIDIIQNNPNNLLNKSRYTQPAILFTSYLYWIKIKDLLPHQPNLLAGHSLGEFTALTIGGAFSLRDALYIVHKRGAFMEAAKPSAMAAVLNLNLEDIITITNELNNTYPDEYIAPVNINSPKQTVIGGTSEIIDLAENFFKEKGAKRYIKLDVSTASHCNIMKDAAQMLNDELNSISITNTAIPILQNIDAKSYTEKSKILKNLTSQLIHPVQWVKTMKTISDKDGLVIECGPGKVLAGLGKANNCSVINISDDFKDKIKDIYG</sequence>
<dbReference type="InterPro" id="IPR024925">
    <property type="entry name" value="Malonyl_CoA-ACP_transAc"/>
</dbReference>
<comment type="similarity">
    <text evidence="6">Belongs to the fabD family.</text>
</comment>
<proteinExistence type="inferred from homology"/>
<dbReference type="Proteomes" id="UP000010116">
    <property type="component" value="Unassembled WGS sequence"/>
</dbReference>
<dbReference type="InterPro" id="IPR014043">
    <property type="entry name" value="Acyl_transferase_dom"/>
</dbReference>
<organism evidence="9 10">
    <name type="scientific">SAR86 cluster bacterium SAR86B</name>
    <dbReference type="NCBI Taxonomy" id="1123867"/>
    <lineage>
        <taxon>Bacteria</taxon>
        <taxon>Pseudomonadati</taxon>
        <taxon>Pseudomonadota</taxon>
        <taxon>Gammaproteobacteria</taxon>
        <taxon>SAR86 cluster</taxon>
    </lineage>
</organism>
<evidence type="ECO:0000256" key="2">
    <source>
        <dbReference type="ARBA" id="ARBA00018953"/>
    </source>
</evidence>
<dbReference type="InterPro" id="IPR016036">
    <property type="entry name" value="Malonyl_transacylase_ACP-bd"/>
</dbReference>
<gene>
    <name evidence="9" type="ORF">NT02SARS_1044</name>
</gene>
<dbReference type="InterPro" id="IPR016035">
    <property type="entry name" value="Acyl_Trfase/lysoPLipase"/>
</dbReference>
<dbReference type="AlphaFoldDB" id="J5KIG5"/>
<dbReference type="Gene3D" id="3.30.70.250">
    <property type="entry name" value="Malonyl-CoA ACP transacylase, ACP-binding"/>
    <property type="match status" value="1"/>
</dbReference>
<dbReference type="InterPro" id="IPR004410">
    <property type="entry name" value="Malonyl_CoA-ACP_transAc_FabD"/>
</dbReference>
<evidence type="ECO:0000256" key="7">
    <source>
        <dbReference type="PIRSR" id="PIRSR000446-1"/>
    </source>
</evidence>
<accession>J5KIG5</accession>
<evidence type="ECO:0000256" key="1">
    <source>
        <dbReference type="ARBA" id="ARBA00013258"/>
    </source>
</evidence>
<evidence type="ECO:0000256" key="5">
    <source>
        <dbReference type="ARBA" id="ARBA00048462"/>
    </source>
</evidence>
<dbReference type="EC" id="2.3.1.39" evidence="1 6"/>
<dbReference type="SMART" id="SM00827">
    <property type="entry name" value="PKS_AT"/>
    <property type="match status" value="1"/>
</dbReference>
<evidence type="ECO:0000256" key="3">
    <source>
        <dbReference type="ARBA" id="ARBA00022679"/>
    </source>
</evidence>
<dbReference type="GO" id="GO:0004314">
    <property type="term" value="F:[acyl-carrier-protein] S-malonyltransferase activity"/>
    <property type="evidence" value="ECO:0007669"/>
    <property type="project" value="UniProtKB-EC"/>
</dbReference>
<dbReference type="PIRSF" id="PIRSF000446">
    <property type="entry name" value="Mct"/>
    <property type="match status" value="1"/>
</dbReference>
<evidence type="ECO:0000256" key="4">
    <source>
        <dbReference type="ARBA" id="ARBA00023315"/>
    </source>
</evidence>
<feature type="active site" evidence="7">
    <location>
        <position position="91"/>
    </location>
</feature>
<dbReference type="InterPro" id="IPR050858">
    <property type="entry name" value="Mal-CoA-ACP_Trans/PKS_FabD"/>
</dbReference>
<dbReference type="InterPro" id="IPR001227">
    <property type="entry name" value="Ac_transferase_dom_sf"/>
</dbReference>
<protein>
    <recommendedName>
        <fullName evidence="2 6">Malonyl CoA-acyl carrier protein transacylase</fullName>
        <ecNumber evidence="1 6">2.3.1.39</ecNumber>
    </recommendedName>
</protein>
<name>J5KIG5_9GAMM</name>
<evidence type="ECO:0000256" key="6">
    <source>
        <dbReference type="PIRNR" id="PIRNR000446"/>
    </source>
</evidence>
<evidence type="ECO:0000313" key="10">
    <source>
        <dbReference type="Proteomes" id="UP000010116"/>
    </source>
</evidence>
<dbReference type="GO" id="GO:0006633">
    <property type="term" value="P:fatty acid biosynthetic process"/>
    <property type="evidence" value="ECO:0007669"/>
    <property type="project" value="TreeGrafter"/>
</dbReference>
<dbReference type="SUPFAM" id="SSF52151">
    <property type="entry name" value="FabD/lysophospholipase-like"/>
    <property type="match status" value="1"/>
</dbReference>
<feature type="active site" evidence="7">
    <location>
        <position position="200"/>
    </location>
</feature>
<feature type="domain" description="Malonyl-CoA:ACP transacylase (MAT)" evidence="8">
    <location>
        <begin position="8"/>
        <end position="297"/>
    </location>
</feature>
<dbReference type="SUPFAM" id="SSF55048">
    <property type="entry name" value="Probable ACP-binding domain of malonyl-CoA ACP transacylase"/>
    <property type="match status" value="1"/>
</dbReference>
<dbReference type="HOGENOM" id="CLU_030558_0_0_6"/>
<dbReference type="PANTHER" id="PTHR42681">
    <property type="entry name" value="MALONYL-COA-ACYL CARRIER PROTEIN TRANSACYLASE, MITOCHONDRIAL"/>
    <property type="match status" value="1"/>
</dbReference>